<dbReference type="RefSeq" id="WP_106455052.1">
    <property type="nucleotide sequence ID" value="NZ_PXOH01000001.1"/>
</dbReference>
<sequence length="262" mass="30449">MKVVKILNASIDNLTKQELLAKLTQYGGFLITPNVDHLVKLQTDAEFLEVYHQATYRVCDSKILQYASRFLGNPIKEKISGSDFFPAFYKYNKYNENIKIFLLGAKEGISQKAQHKINRKVGREMVVDTYSPPLNFEYDEAECQKIIQQINQSGATVLAAGLGSPKQEKWILKYRHQLKNIKIFLAIGATIDFEAGYKPRAPKWMSEIGLEWLYRLVSEPKRLWRRYLVDDMYFFWLIVQQKLHIYETPRAVKTLSLGTSRN</sequence>
<evidence type="ECO:0000313" key="3">
    <source>
        <dbReference type="EMBL" id="PSF39430.1"/>
    </source>
</evidence>
<dbReference type="PANTHER" id="PTHR34136:SF1">
    <property type="entry name" value="UDP-N-ACETYL-D-MANNOSAMINURONIC ACID TRANSFERASE"/>
    <property type="match status" value="1"/>
</dbReference>
<protein>
    <submittedName>
        <fullName evidence="3">Glycosyltransferase</fullName>
    </submittedName>
</protein>
<keyword evidence="4" id="KW-1185">Reference proteome</keyword>
<dbReference type="Proteomes" id="UP000239001">
    <property type="component" value="Unassembled WGS sequence"/>
</dbReference>
<comment type="caution">
    <text evidence="3">The sequence shown here is derived from an EMBL/GenBank/DDBJ whole genome shotgun (WGS) entry which is preliminary data.</text>
</comment>
<name>A0A2T1M3V1_9CHRO</name>
<dbReference type="InterPro" id="IPR004629">
    <property type="entry name" value="WecG_TagA_CpsF"/>
</dbReference>
<evidence type="ECO:0000256" key="2">
    <source>
        <dbReference type="ARBA" id="ARBA00022679"/>
    </source>
</evidence>
<dbReference type="Pfam" id="PF03808">
    <property type="entry name" value="Glyco_tran_WecG"/>
    <property type="match status" value="1"/>
</dbReference>
<dbReference type="PANTHER" id="PTHR34136">
    <property type="match status" value="1"/>
</dbReference>
<gene>
    <name evidence="3" type="ORF">C7H19_01180</name>
</gene>
<proteinExistence type="predicted"/>
<organism evidence="3 4">
    <name type="scientific">Aphanothece hegewaldii CCALA 016</name>
    <dbReference type="NCBI Taxonomy" id="2107694"/>
    <lineage>
        <taxon>Bacteria</taxon>
        <taxon>Bacillati</taxon>
        <taxon>Cyanobacteriota</taxon>
        <taxon>Cyanophyceae</taxon>
        <taxon>Oscillatoriophycideae</taxon>
        <taxon>Chroococcales</taxon>
        <taxon>Aphanothecaceae</taxon>
        <taxon>Aphanothece</taxon>
    </lineage>
</organism>
<keyword evidence="2 3" id="KW-0808">Transferase</keyword>
<dbReference type="GO" id="GO:0016758">
    <property type="term" value="F:hexosyltransferase activity"/>
    <property type="evidence" value="ECO:0007669"/>
    <property type="project" value="TreeGrafter"/>
</dbReference>
<evidence type="ECO:0000313" key="4">
    <source>
        <dbReference type="Proteomes" id="UP000239001"/>
    </source>
</evidence>
<dbReference type="NCBIfam" id="TIGR00696">
    <property type="entry name" value="wecG_tagA_cpsF"/>
    <property type="match status" value="1"/>
</dbReference>
<dbReference type="CDD" id="cd06533">
    <property type="entry name" value="Glyco_transf_WecG_TagA"/>
    <property type="match status" value="1"/>
</dbReference>
<reference evidence="3 4" key="2">
    <citation type="submission" date="2018-03" db="EMBL/GenBank/DDBJ databases">
        <authorList>
            <person name="Keele B.F."/>
        </authorList>
    </citation>
    <scope>NUCLEOTIDE SEQUENCE [LARGE SCALE GENOMIC DNA]</scope>
    <source>
        <strain evidence="3 4">CCALA 016</strain>
    </source>
</reference>
<accession>A0A2T1M3V1</accession>
<reference evidence="3 4" key="1">
    <citation type="submission" date="2018-03" db="EMBL/GenBank/DDBJ databases">
        <title>The ancient ancestry and fast evolution of plastids.</title>
        <authorList>
            <person name="Moore K.R."/>
            <person name="Magnabosco C."/>
            <person name="Momper L."/>
            <person name="Gold D.A."/>
            <person name="Bosak T."/>
            <person name="Fournier G.P."/>
        </authorList>
    </citation>
    <scope>NUCLEOTIDE SEQUENCE [LARGE SCALE GENOMIC DNA]</scope>
    <source>
        <strain evidence="3 4">CCALA 016</strain>
    </source>
</reference>
<dbReference type="OrthoDB" id="9771846at2"/>
<evidence type="ECO:0000256" key="1">
    <source>
        <dbReference type="ARBA" id="ARBA00022676"/>
    </source>
</evidence>
<keyword evidence="1" id="KW-0328">Glycosyltransferase</keyword>
<dbReference type="AlphaFoldDB" id="A0A2T1M3V1"/>
<dbReference type="EMBL" id="PXOH01000001">
    <property type="protein sequence ID" value="PSF39430.1"/>
    <property type="molecule type" value="Genomic_DNA"/>
</dbReference>